<organism evidence="9 10">
    <name type="scientific">Ammoniphilus oxalaticus</name>
    <dbReference type="NCBI Taxonomy" id="66863"/>
    <lineage>
        <taxon>Bacteria</taxon>
        <taxon>Bacillati</taxon>
        <taxon>Bacillota</taxon>
        <taxon>Bacilli</taxon>
        <taxon>Bacillales</taxon>
        <taxon>Paenibacillaceae</taxon>
        <taxon>Aneurinibacillus group</taxon>
        <taxon>Ammoniphilus</taxon>
    </lineage>
</organism>
<dbReference type="GO" id="GO:0005737">
    <property type="term" value="C:cytoplasm"/>
    <property type="evidence" value="ECO:0007669"/>
    <property type="project" value="UniProtKB-SubCell"/>
</dbReference>
<dbReference type="HAMAP" id="MF_01131">
    <property type="entry name" value="Rex"/>
    <property type="match status" value="1"/>
</dbReference>
<reference evidence="9 10" key="1">
    <citation type="submission" date="2016-08" db="EMBL/GenBank/DDBJ databases">
        <title>Novel Firmicute Genomes.</title>
        <authorList>
            <person name="Poppleton D.I."/>
            <person name="Gribaldo S."/>
        </authorList>
    </citation>
    <scope>NUCLEOTIDE SEQUENCE [LARGE SCALE GENOMIC DNA]</scope>
    <source>
        <strain evidence="9 10">RAOx-1</strain>
    </source>
</reference>
<keyword evidence="4 7" id="KW-0520">NAD</keyword>
<dbReference type="SUPFAM" id="SSF51735">
    <property type="entry name" value="NAD(P)-binding Rossmann-fold domains"/>
    <property type="match status" value="1"/>
</dbReference>
<dbReference type="Proteomes" id="UP000284219">
    <property type="component" value="Unassembled WGS sequence"/>
</dbReference>
<dbReference type="InterPro" id="IPR022876">
    <property type="entry name" value="Tscrpt_rep_Rex"/>
</dbReference>
<dbReference type="NCBIfam" id="NF003995">
    <property type="entry name" value="PRK05472.2-4"/>
    <property type="match status" value="1"/>
</dbReference>
<feature type="DNA-binding region" description="H-T-H motif" evidence="7">
    <location>
        <begin position="18"/>
        <end position="57"/>
    </location>
</feature>
<proteinExistence type="inferred from homology"/>
<dbReference type="InterPro" id="IPR036291">
    <property type="entry name" value="NAD(P)-bd_dom_sf"/>
</dbReference>
<dbReference type="PANTHER" id="PTHR35786:SF1">
    <property type="entry name" value="REDOX-SENSING TRANSCRIPTIONAL REPRESSOR REX 1"/>
    <property type="match status" value="1"/>
</dbReference>
<comment type="similarity">
    <text evidence="7">Belongs to the transcriptional regulatory Rex family.</text>
</comment>
<dbReference type="EMBL" id="MCHY01000009">
    <property type="protein sequence ID" value="RKD22592.1"/>
    <property type="molecule type" value="Genomic_DNA"/>
</dbReference>
<keyword evidence="6 7" id="KW-0804">Transcription</keyword>
<evidence type="ECO:0000256" key="7">
    <source>
        <dbReference type="HAMAP-Rule" id="MF_01131"/>
    </source>
</evidence>
<dbReference type="SUPFAM" id="SSF46785">
    <property type="entry name" value="Winged helix' DNA-binding domain"/>
    <property type="match status" value="1"/>
</dbReference>
<evidence type="ECO:0000256" key="3">
    <source>
        <dbReference type="ARBA" id="ARBA00023015"/>
    </source>
</evidence>
<keyword evidence="2 7" id="KW-0678">Repressor</keyword>
<dbReference type="NCBIfam" id="NF003989">
    <property type="entry name" value="PRK05472.1-3"/>
    <property type="match status" value="1"/>
</dbReference>
<dbReference type="AlphaFoldDB" id="A0A419SFN2"/>
<feature type="domain" description="CoA-binding" evidence="8">
    <location>
        <begin position="81"/>
        <end position="181"/>
    </location>
</feature>
<comment type="subunit">
    <text evidence="7">Homodimer.</text>
</comment>
<name>A0A419SFN2_9BACL</name>
<evidence type="ECO:0000256" key="5">
    <source>
        <dbReference type="ARBA" id="ARBA00023125"/>
    </source>
</evidence>
<dbReference type="Pfam" id="PF02629">
    <property type="entry name" value="CoA_binding"/>
    <property type="match status" value="1"/>
</dbReference>
<comment type="caution">
    <text evidence="9">The sequence shown here is derived from an EMBL/GenBank/DDBJ whole genome shotgun (WGS) entry which is preliminary data.</text>
</comment>
<dbReference type="InterPro" id="IPR009718">
    <property type="entry name" value="Rex_DNA-bd_C_dom"/>
</dbReference>
<dbReference type="NCBIfam" id="NF003996">
    <property type="entry name" value="PRK05472.2-5"/>
    <property type="match status" value="1"/>
</dbReference>
<evidence type="ECO:0000256" key="4">
    <source>
        <dbReference type="ARBA" id="ARBA00023027"/>
    </source>
</evidence>
<accession>A0A419SFN2</accession>
<dbReference type="GO" id="GO:0051775">
    <property type="term" value="P:response to redox state"/>
    <property type="evidence" value="ECO:0007669"/>
    <property type="project" value="InterPro"/>
</dbReference>
<evidence type="ECO:0000259" key="8">
    <source>
        <dbReference type="SMART" id="SM00881"/>
    </source>
</evidence>
<dbReference type="Gene3D" id="3.40.50.720">
    <property type="entry name" value="NAD(P)-binding Rossmann-like Domain"/>
    <property type="match status" value="1"/>
</dbReference>
<gene>
    <name evidence="7" type="primary">rex</name>
    <name evidence="9" type="ORF">BEP19_10040</name>
</gene>
<dbReference type="SMART" id="SM00881">
    <property type="entry name" value="CoA_binding"/>
    <property type="match status" value="1"/>
</dbReference>
<dbReference type="NCBIfam" id="NF003994">
    <property type="entry name" value="PRK05472.2-3"/>
    <property type="match status" value="1"/>
</dbReference>
<keyword evidence="1 7" id="KW-0963">Cytoplasm</keyword>
<sequence length="218" mass="24367">MNKVGQQIPKVTARRLPVYYRYLDRLASLGVRRISSAEISRSLNIDPATIRRDLSYLGALGKKGYGYDVQYLIQFLREFLKQDEMTHVVLIGVGNLGTALIQYDFLKNNALIVAAFETDPTKIGQEINGVPIYSLDRMEGIIKKEDVLVAVLAVPVHAAQGVTNQLVRSGIKGVLNFTPTRLQVPEEVVIHHIDLSIELQSLIYFMKNTNAGIVDEDE</sequence>
<dbReference type="GO" id="GO:0003677">
    <property type="term" value="F:DNA binding"/>
    <property type="evidence" value="ECO:0007669"/>
    <property type="project" value="UniProtKB-UniRule"/>
</dbReference>
<dbReference type="InterPro" id="IPR036388">
    <property type="entry name" value="WH-like_DNA-bd_sf"/>
</dbReference>
<evidence type="ECO:0000313" key="9">
    <source>
        <dbReference type="EMBL" id="RKD22592.1"/>
    </source>
</evidence>
<keyword evidence="3 7" id="KW-0805">Transcription regulation</keyword>
<comment type="subcellular location">
    <subcellularLocation>
        <location evidence="7">Cytoplasm</location>
    </subcellularLocation>
</comment>
<dbReference type="InterPro" id="IPR058203">
    <property type="entry name" value="Rex_bacilli-type"/>
</dbReference>
<dbReference type="Gene3D" id="1.10.10.10">
    <property type="entry name" value="Winged helix-like DNA-binding domain superfamily/Winged helix DNA-binding domain"/>
    <property type="match status" value="1"/>
</dbReference>
<dbReference type="OrthoDB" id="9784760at2"/>
<keyword evidence="5 7" id="KW-0238">DNA-binding</keyword>
<evidence type="ECO:0000256" key="1">
    <source>
        <dbReference type="ARBA" id="ARBA00022490"/>
    </source>
</evidence>
<dbReference type="InterPro" id="IPR003781">
    <property type="entry name" value="CoA-bd"/>
</dbReference>
<dbReference type="NCBIfam" id="NF003991">
    <property type="entry name" value="PRK05472.1-5"/>
    <property type="match status" value="1"/>
</dbReference>
<feature type="binding site" evidence="7">
    <location>
        <begin position="92"/>
        <end position="97"/>
    </location>
    <ligand>
        <name>NAD(+)</name>
        <dbReference type="ChEBI" id="CHEBI:57540"/>
    </ligand>
</feature>
<dbReference type="InterPro" id="IPR036390">
    <property type="entry name" value="WH_DNA-bd_sf"/>
</dbReference>
<dbReference type="GO" id="GO:0045892">
    <property type="term" value="P:negative regulation of DNA-templated transcription"/>
    <property type="evidence" value="ECO:0007669"/>
    <property type="project" value="InterPro"/>
</dbReference>
<dbReference type="PANTHER" id="PTHR35786">
    <property type="entry name" value="REDOX-SENSING TRANSCRIPTIONAL REPRESSOR REX"/>
    <property type="match status" value="1"/>
</dbReference>
<comment type="function">
    <text evidence="7">Modulates transcription in response to changes in cellular NADH/NAD(+) redox state.</text>
</comment>
<evidence type="ECO:0000256" key="2">
    <source>
        <dbReference type="ARBA" id="ARBA00022491"/>
    </source>
</evidence>
<evidence type="ECO:0000313" key="10">
    <source>
        <dbReference type="Proteomes" id="UP000284219"/>
    </source>
</evidence>
<dbReference type="GO" id="GO:0003700">
    <property type="term" value="F:DNA-binding transcription factor activity"/>
    <property type="evidence" value="ECO:0007669"/>
    <property type="project" value="UniProtKB-UniRule"/>
</dbReference>
<dbReference type="Pfam" id="PF06971">
    <property type="entry name" value="Put_DNA-bind_N"/>
    <property type="match status" value="1"/>
</dbReference>
<keyword evidence="10" id="KW-1185">Reference proteome</keyword>
<dbReference type="RefSeq" id="WP_120190063.1">
    <property type="nucleotide sequence ID" value="NZ_MCHY01000009.1"/>
</dbReference>
<evidence type="ECO:0000256" key="6">
    <source>
        <dbReference type="ARBA" id="ARBA00023163"/>
    </source>
</evidence>
<protein>
    <recommendedName>
        <fullName evidence="7">Redox-sensing transcriptional repressor Rex</fullName>
    </recommendedName>
</protein>